<keyword evidence="3" id="KW-1185">Reference proteome</keyword>
<evidence type="ECO:0000256" key="1">
    <source>
        <dbReference type="SAM" id="MobiDB-lite"/>
    </source>
</evidence>
<gene>
    <name evidence="2" type="ORF">Vbra_4283</name>
</gene>
<protein>
    <recommendedName>
        <fullName evidence="4">F-box domain-containing protein</fullName>
    </recommendedName>
</protein>
<dbReference type="Proteomes" id="UP000041254">
    <property type="component" value="Unassembled WGS sequence"/>
</dbReference>
<evidence type="ECO:0008006" key="4">
    <source>
        <dbReference type="Google" id="ProtNLM"/>
    </source>
</evidence>
<evidence type="ECO:0000313" key="3">
    <source>
        <dbReference type="Proteomes" id="UP000041254"/>
    </source>
</evidence>
<name>A0A0G4FAL3_VITBC</name>
<accession>A0A0G4FAL3</accession>
<proteinExistence type="predicted"/>
<sequence length="483" mass="53244">MMAASNKKQPTSKEVEIVSGSAVGSLDTRPADESHTKELIDSLSLSSIPDDVRTAFLSPLLGTQCIIGSLSLVRKALHTIATDPQMHRTIFLKSTVRPKTRAHEKIRLTDGQLDVWCPRFTLTNRVTMLCPLNESLARVIEATHKTLTHLEADDSETRGGGGGAVRRFGRPTFSMLTHVVVAGRWVRVAGDGDWVLSSLESLRVSSSTSCCHRWHQFSRALHTLELDHPAGPHWGRDMPAGVDLSSLKHLTVISNGSFDMGRWDAQRLSECGLRLDAFDMTTRRLLINSTTSMKADLFAFEGEGLASLVEGDVQPVLEQLGNLTVVRCYVDVEEGLGKWSLLVDEAGEGGRPFHERISRMAYTIELSELPSYDEGGWAGAEEFSQTVASQCILATSSVPCLNSIVLEVDRCWGQGREEDSHFLSAFEQVQLDGGRFHALLRAAGFDLVELTPLGHLCRVEVRRISFVGDPMQRKITDYFSAVQ</sequence>
<dbReference type="EMBL" id="CDMY01000395">
    <property type="protein sequence ID" value="CEM09641.1"/>
    <property type="molecule type" value="Genomic_DNA"/>
</dbReference>
<dbReference type="AlphaFoldDB" id="A0A0G4FAL3"/>
<organism evidence="2 3">
    <name type="scientific">Vitrella brassicaformis (strain CCMP3155)</name>
    <dbReference type="NCBI Taxonomy" id="1169540"/>
    <lineage>
        <taxon>Eukaryota</taxon>
        <taxon>Sar</taxon>
        <taxon>Alveolata</taxon>
        <taxon>Colpodellida</taxon>
        <taxon>Vitrellaceae</taxon>
        <taxon>Vitrella</taxon>
    </lineage>
</organism>
<evidence type="ECO:0000313" key="2">
    <source>
        <dbReference type="EMBL" id="CEM09641.1"/>
    </source>
</evidence>
<feature type="region of interest" description="Disordered" evidence="1">
    <location>
        <begin position="1"/>
        <end position="34"/>
    </location>
</feature>
<dbReference type="PhylomeDB" id="A0A0G4FAL3"/>
<dbReference type="VEuPathDB" id="CryptoDB:Vbra_4283"/>
<dbReference type="InParanoid" id="A0A0G4FAL3"/>
<reference evidence="2 3" key="1">
    <citation type="submission" date="2014-11" db="EMBL/GenBank/DDBJ databases">
        <authorList>
            <person name="Zhu J."/>
            <person name="Qi W."/>
            <person name="Song R."/>
        </authorList>
    </citation>
    <scope>NUCLEOTIDE SEQUENCE [LARGE SCALE GENOMIC DNA]</scope>
</reference>